<dbReference type="Gene3D" id="1.10.287.1490">
    <property type="match status" value="1"/>
</dbReference>
<dbReference type="Gene3D" id="3.90.550.10">
    <property type="entry name" value="Spore Coat Polysaccharide Biosynthesis Protein SpsA, Chain A"/>
    <property type="match status" value="1"/>
</dbReference>
<evidence type="ECO:0000256" key="1">
    <source>
        <dbReference type="SAM" id="Coils"/>
    </source>
</evidence>
<comment type="caution">
    <text evidence="5">The sequence shown here is derived from an EMBL/GenBank/DDBJ whole genome shotgun (WGS) entry which is preliminary data.</text>
</comment>
<feature type="domain" description="Glycosyl transferase family 1" evidence="2">
    <location>
        <begin position="1250"/>
        <end position="1417"/>
    </location>
</feature>
<protein>
    <submittedName>
        <fullName evidence="5">Glycosyltransferase</fullName>
    </submittedName>
</protein>
<keyword evidence="1" id="KW-0175">Coiled coil</keyword>
<name>A0A6N6VDS4_9HYPH</name>
<dbReference type="CDD" id="cd00761">
    <property type="entry name" value="Glyco_tranf_GTA_type"/>
    <property type="match status" value="1"/>
</dbReference>
<dbReference type="InterPro" id="IPR001296">
    <property type="entry name" value="Glyco_trans_1"/>
</dbReference>
<dbReference type="Gene3D" id="3.20.20.80">
    <property type="entry name" value="Glycosidases"/>
    <property type="match status" value="1"/>
</dbReference>
<dbReference type="CDD" id="cd03801">
    <property type="entry name" value="GT4_PimA-like"/>
    <property type="match status" value="1"/>
</dbReference>
<dbReference type="Pfam" id="PF16261">
    <property type="entry name" value="DUF4915"/>
    <property type="match status" value="1"/>
</dbReference>
<dbReference type="Pfam" id="PF00534">
    <property type="entry name" value="Glycos_transf_1"/>
    <property type="match status" value="1"/>
</dbReference>
<keyword evidence="5" id="KW-0808">Transferase</keyword>
<dbReference type="GO" id="GO:0016757">
    <property type="term" value="F:glycosyltransferase activity"/>
    <property type="evidence" value="ECO:0007669"/>
    <property type="project" value="InterPro"/>
</dbReference>
<dbReference type="InterPro" id="IPR029044">
    <property type="entry name" value="Nucleotide-diphossugar_trans"/>
</dbReference>
<dbReference type="PANTHER" id="PTHR41244">
    <property type="entry name" value="RHAMNAN SYNTHESIS F"/>
    <property type="match status" value="1"/>
</dbReference>
<dbReference type="InterPro" id="IPR032719">
    <property type="entry name" value="WbsX"/>
</dbReference>
<evidence type="ECO:0000313" key="5">
    <source>
        <dbReference type="EMBL" id="KAB7738409.1"/>
    </source>
</evidence>
<evidence type="ECO:0000259" key="4">
    <source>
        <dbReference type="Pfam" id="PF16261"/>
    </source>
</evidence>
<evidence type="ECO:0000259" key="2">
    <source>
        <dbReference type="Pfam" id="PF00534"/>
    </source>
</evidence>
<dbReference type="InterPro" id="IPR001173">
    <property type="entry name" value="Glyco_trans_2-like"/>
</dbReference>
<feature type="domain" description="Conserved hypothetical protein CHP03032" evidence="4">
    <location>
        <begin position="134"/>
        <end position="326"/>
    </location>
</feature>
<keyword evidence="6" id="KW-1185">Reference proteome</keyword>
<evidence type="ECO:0000313" key="6">
    <source>
        <dbReference type="Proteomes" id="UP000468901"/>
    </source>
</evidence>
<evidence type="ECO:0000259" key="3">
    <source>
        <dbReference type="Pfam" id="PF00535"/>
    </source>
</evidence>
<dbReference type="CDD" id="cd11579">
    <property type="entry name" value="Glyco_tran_WbsX"/>
    <property type="match status" value="1"/>
</dbReference>
<gene>
    <name evidence="5" type="ORF">F2P47_17350</name>
</gene>
<dbReference type="PANTHER" id="PTHR41244:SF1">
    <property type="entry name" value="GLYCOSYLTRANSFERASE"/>
    <property type="match status" value="1"/>
</dbReference>
<feature type="domain" description="Glycosyltransferase 2-like" evidence="3">
    <location>
        <begin position="1445"/>
        <end position="1560"/>
    </location>
</feature>
<sequence length="1741" mass="196186">MNSGILPPRICGLPCRPSEARPTGITSPDWGAGNERRALLPQSAVKEQAKAYAFEKLKGDTSMRKLFDKILVSSPNGGGLYFVHDGKTFQLDNFNTTGLSIKGRKVLRSIQPKRICFYGGDVPEIFRGAPEVNDIHDVYLDNDFFYAVGTSENKIIKFNSAGEEMQRWVFPGEEDACHINCLEKWNGRIVFSAFGEFRTKREYKGKTEKSGFVQDLLTGDRLIAGLSQPHSLVSLGENLLLANSEYRELVEFGPTGDLLRSQTFDGYTRGICVVDDVVYVGLSCSRNIESHTIDTAAVVALDRKSWVELGRVQMPTKEIYSIQGLTDPDDVIHLLANITSTSSSELTVTLTERDGRIASLNQAVAAQAGELRETLSRSETELSEAWRRAEALKRHLDTERETARRAEDVAKGLGSELETSRKQIGDLREALQQSGATLAEAGRREEALRTEVKAAEARAAELREALQQSGATLVEAGRREEAFRAEAAEAGREKEEAETKLARLEEHLAGSEAALAEAGREKEEAETKLARLEEQLAGSEAEWRLLDEAFEQRNADYHRIYHALRHARARPFKTLRRFLRWKSSSALLACRKILPESVVRRMYRRMEKSSPVPAEQFLIVEAPVRMRPKRTRKMERKYRTSRFILRFRWILPKGFARRMRSRMEKSAPPSYASPVGPDLATAKLLPAAAMPPIAGRQADSVPISARPAARGIDVRAIAFYLPQFHPIPENDAWWGKGFTEWTNVTKAVPQFPGHYHPKLPGELGFYDLRLPEVQQQQIDLARRYGIHGFCFHYYWFTGGRRLLERPLNQFLAHKELDFPFCICWANENWTRRWDGSEQEILMEQRYEPQDDLEIIRDMEPLLRDPRYIRIDGRPVIIVYRVNVLPNAKRTAQIWRDYCAERGIGVPYLIAAQSFGIDDPRVFGFDAAVEFPPHGVALEEVEGIKPFASDYDGKVYSYERMAKSSVTKPWPDYTLFRTASPSWDNEARRPGRGHVYFGSTPTLYREWFSGLCRMTRERYGNPDERLVFINAWNEWAEGAYLEPDRRYGYAYLEATREALETTVSTVDSPDQDASRLVLVSHDALPYGAQFLAINIAKTLKEEFGRNVDIVLLAGGPLKAEFARWGTVHDLTGTDSAGAGGRALIERLGLREGDLAICNTTVAGHFLALLKEYGVRTVSLVHEFSGVIAEYELESAVRSIAKAADRIVFPAPMIAEGFERIGRVDDVQRVIRPQGLYKRNRYRSEKEIAEARRELRRRLGLRPETRIVLAVGHVSLRKATDLFVQAAMQVLQKRPDVFFLWLGPNECDLTKELRRQIEAAEASSSFGFPGVDADTDLYYAGADLYAMTSREDPFPSVIMEAMDSGLPVVAFDGAVGNLLLVLEAKGAVVPQGDVDAYSRAILEFLGDERRSEVAREAGRALVARDFSFRRYVHDLLALGGQPPYRVSVIVPNYNYARILADRISTIAAQTYPIYELLVLDDASTDDSLEVAKASLADLPFDARIIPNEQNSGSVFRQWLRGVEEAAGDYVWIAEADDLSEDSFLAEVIAAFSDPDVVMSYCQSKQMGPDGRILSGDYLDYVADISPERWRSPYVVEGRREICEALSIKNTIPNVSGVVFRRDALLKVLRTHCEEIAAYRIAGDWLAYTLLLEHGKVAFSPKSLNLHRRHQTSVTQGSNQVLHLAEIVSVQERLRGRYGELTSQSVKANAYAQEIYEQFELRTERHPDFSSQPEMVELVSRLLG</sequence>
<dbReference type="SUPFAM" id="SSF53448">
    <property type="entry name" value="Nucleotide-diphospho-sugar transferases"/>
    <property type="match status" value="1"/>
</dbReference>
<reference evidence="5 6" key="1">
    <citation type="submission" date="2019-09" db="EMBL/GenBank/DDBJ databases">
        <title>Parvibaculum sedimenti sp. nov., isolated from sediment.</title>
        <authorList>
            <person name="Wang Y."/>
        </authorList>
    </citation>
    <scope>NUCLEOTIDE SEQUENCE [LARGE SCALE GENOMIC DNA]</scope>
    <source>
        <strain evidence="5 6">HXT-9</strain>
    </source>
</reference>
<organism evidence="5 6">
    <name type="scientific">Parvibaculum sedimenti</name>
    <dbReference type="NCBI Taxonomy" id="2608632"/>
    <lineage>
        <taxon>Bacteria</taxon>
        <taxon>Pseudomonadati</taxon>
        <taxon>Pseudomonadota</taxon>
        <taxon>Alphaproteobacteria</taxon>
        <taxon>Hyphomicrobiales</taxon>
        <taxon>Parvibaculaceae</taxon>
        <taxon>Parvibaculum</taxon>
    </lineage>
</organism>
<dbReference type="InterPro" id="IPR017481">
    <property type="entry name" value="CHP03032"/>
</dbReference>
<feature type="coiled-coil region" evidence="1">
    <location>
        <begin position="438"/>
        <end position="549"/>
    </location>
</feature>
<dbReference type="Proteomes" id="UP000468901">
    <property type="component" value="Unassembled WGS sequence"/>
</dbReference>
<proteinExistence type="predicted"/>
<dbReference type="Pfam" id="PF00535">
    <property type="entry name" value="Glycos_transf_2"/>
    <property type="match status" value="1"/>
</dbReference>
<accession>A0A6N6VDS4</accession>
<dbReference type="SUPFAM" id="SSF53756">
    <property type="entry name" value="UDP-Glycosyltransferase/glycogen phosphorylase"/>
    <property type="match status" value="1"/>
</dbReference>
<dbReference type="SUPFAM" id="SSF63825">
    <property type="entry name" value="YWTD domain"/>
    <property type="match status" value="1"/>
</dbReference>
<dbReference type="Pfam" id="PF14307">
    <property type="entry name" value="Glyco_tran_WbsX"/>
    <property type="match status" value="1"/>
</dbReference>
<dbReference type="EMBL" id="WESC01000026">
    <property type="protein sequence ID" value="KAB7738409.1"/>
    <property type="molecule type" value="Genomic_DNA"/>
</dbReference>
<dbReference type="Gene3D" id="3.40.50.2000">
    <property type="entry name" value="Glycogen Phosphorylase B"/>
    <property type="match status" value="2"/>
</dbReference>